<evidence type="ECO:0000313" key="3">
    <source>
        <dbReference type="Proteomes" id="UP000198480"/>
    </source>
</evidence>
<accession>A0A239BCA1</accession>
<proteinExistence type="predicted"/>
<protein>
    <submittedName>
        <fullName evidence="2">Uncharacterized protein</fullName>
    </submittedName>
</protein>
<keyword evidence="1" id="KW-0812">Transmembrane</keyword>
<evidence type="ECO:0000256" key="1">
    <source>
        <dbReference type="SAM" id="Phobius"/>
    </source>
</evidence>
<name>A0A239BCA1_9BACT</name>
<dbReference type="Proteomes" id="UP000198480">
    <property type="component" value="Unassembled WGS sequence"/>
</dbReference>
<keyword evidence="3" id="KW-1185">Reference proteome</keyword>
<feature type="transmembrane region" description="Helical" evidence="1">
    <location>
        <begin position="62"/>
        <end position="84"/>
    </location>
</feature>
<sequence length="89" mass="10393">MNIDKFILPRFKRFRTVHIGIKRLLFVLTFPIFITSILAFIYCLFEMYIGPSYLDADVGAGISFVLALSYLVFWTLVRIVIWVYDGFVS</sequence>
<evidence type="ECO:0000313" key="2">
    <source>
        <dbReference type="EMBL" id="SNS04623.1"/>
    </source>
</evidence>
<dbReference type="EMBL" id="FZOK01000002">
    <property type="protein sequence ID" value="SNS04623.1"/>
    <property type="molecule type" value="Genomic_DNA"/>
</dbReference>
<keyword evidence="1" id="KW-0472">Membrane</keyword>
<dbReference type="AlphaFoldDB" id="A0A239BCA1"/>
<feature type="transmembrane region" description="Helical" evidence="1">
    <location>
        <begin position="21"/>
        <end position="42"/>
    </location>
</feature>
<keyword evidence="1" id="KW-1133">Transmembrane helix</keyword>
<reference evidence="3" key="1">
    <citation type="submission" date="2017-06" db="EMBL/GenBank/DDBJ databases">
        <authorList>
            <person name="Varghese N."/>
            <person name="Submissions S."/>
        </authorList>
    </citation>
    <scope>NUCLEOTIDE SEQUENCE [LARGE SCALE GENOMIC DNA]</scope>
    <source>
        <strain evidence="3">5C</strain>
    </source>
</reference>
<gene>
    <name evidence="2" type="ORF">SAMN06295967_102228</name>
</gene>
<dbReference type="RefSeq" id="WP_141107359.1">
    <property type="nucleotide sequence ID" value="NZ_FZOK01000002.1"/>
</dbReference>
<organism evidence="2 3">
    <name type="scientific">Belliella buryatensis</name>
    <dbReference type="NCBI Taxonomy" id="1500549"/>
    <lineage>
        <taxon>Bacteria</taxon>
        <taxon>Pseudomonadati</taxon>
        <taxon>Bacteroidota</taxon>
        <taxon>Cytophagia</taxon>
        <taxon>Cytophagales</taxon>
        <taxon>Cyclobacteriaceae</taxon>
        <taxon>Belliella</taxon>
    </lineage>
</organism>